<comment type="caution">
    <text evidence="2">The sequence shown here is derived from an EMBL/GenBank/DDBJ whole genome shotgun (WGS) entry which is preliminary data.</text>
</comment>
<proteinExistence type="predicted"/>
<name>A0ABD1YXY2_9MARC</name>
<dbReference type="Proteomes" id="UP001605036">
    <property type="component" value="Unassembled WGS sequence"/>
</dbReference>
<evidence type="ECO:0000313" key="3">
    <source>
        <dbReference type="Proteomes" id="UP001605036"/>
    </source>
</evidence>
<evidence type="ECO:0000256" key="1">
    <source>
        <dbReference type="SAM" id="MobiDB-lite"/>
    </source>
</evidence>
<protein>
    <submittedName>
        <fullName evidence="2">Uncharacterized protein</fullName>
    </submittedName>
</protein>
<accession>A0ABD1YXY2</accession>
<reference evidence="2 3" key="1">
    <citation type="submission" date="2024-09" db="EMBL/GenBank/DDBJ databases">
        <title>Chromosome-scale assembly of Riccia fluitans.</title>
        <authorList>
            <person name="Paukszto L."/>
            <person name="Sawicki J."/>
            <person name="Karawczyk K."/>
            <person name="Piernik-Szablinska J."/>
            <person name="Szczecinska M."/>
            <person name="Mazdziarz M."/>
        </authorList>
    </citation>
    <scope>NUCLEOTIDE SEQUENCE [LARGE SCALE GENOMIC DNA]</scope>
    <source>
        <strain evidence="2">Rf_01</strain>
        <tissue evidence="2">Aerial parts of the thallus</tissue>
    </source>
</reference>
<sequence length="267" mass="30855">MTLKGKEKVMEKSVEMQMRGHSHNLKLDSLPRVNTLDICMREDQIRRLNLMFMLWDWRILVPSVMKELKGKGKFVVESHDLLIGSRVYFLKAAFAGKKAKHFLSKDRLRKLGKVTRLDEARDRRGEVGIQDVPSKKHKRLSRQIASSRTFPPHPKYLRLLYSLSHRRQRELGRQNRTKASQSRSLDLLMPEPNPKVEEKLKPKFGTIRTQRRSHYEKVDALLGQNFVPVIQALGKAGMELIPEQQVGLLQHIGGFGAEESQDGHNHD</sequence>
<dbReference type="EMBL" id="JBHFFA010000003">
    <property type="protein sequence ID" value="KAL2635535.1"/>
    <property type="molecule type" value="Genomic_DNA"/>
</dbReference>
<feature type="region of interest" description="Disordered" evidence="1">
    <location>
        <begin position="169"/>
        <end position="197"/>
    </location>
</feature>
<keyword evidence="3" id="KW-1185">Reference proteome</keyword>
<gene>
    <name evidence="2" type="ORF">R1flu_007014</name>
</gene>
<organism evidence="2 3">
    <name type="scientific">Riccia fluitans</name>
    <dbReference type="NCBI Taxonomy" id="41844"/>
    <lineage>
        <taxon>Eukaryota</taxon>
        <taxon>Viridiplantae</taxon>
        <taxon>Streptophyta</taxon>
        <taxon>Embryophyta</taxon>
        <taxon>Marchantiophyta</taxon>
        <taxon>Marchantiopsida</taxon>
        <taxon>Marchantiidae</taxon>
        <taxon>Marchantiales</taxon>
        <taxon>Ricciaceae</taxon>
        <taxon>Riccia</taxon>
    </lineage>
</organism>
<evidence type="ECO:0000313" key="2">
    <source>
        <dbReference type="EMBL" id="KAL2635535.1"/>
    </source>
</evidence>
<dbReference type="AlphaFoldDB" id="A0ABD1YXY2"/>